<dbReference type="InterPro" id="IPR011991">
    <property type="entry name" value="ArsR-like_HTH"/>
</dbReference>
<evidence type="ECO:0000313" key="1">
    <source>
        <dbReference type="EMBL" id="CAJ35854.1"/>
    </source>
</evidence>
<dbReference type="STRING" id="351160.RCIX413"/>
<organism evidence="1 2">
    <name type="scientific">Methanocella arvoryzae (strain DSM 22066 / NBRC 105507 / MRE50)</name>
    <dbReference type="NCBI Taxonomy" id="351160"/>
    <lineage>
        <taxon>Archaea</taxon>
        <taxon>Methanobacteriati</taxon>
        <taxon>Methanobacteriota</taxon>
        <taxon>Stenosarchaea group</taxon>
        <taxon>Methanomicrobia</taxon>
        <taxon>Methanocellales</taxon>
        <taxon>Methanocellaceae</taxon>
        <taxon>Methanocella</taxon>
    </lineage>
</organism>
<proteinExistence type="predicted"/>
<dbReference type="InterPro" id="IPR036390">
    <property type="entry name" value="WH_DNA-bd_sf"/>
</dbReference>
<dbReference type="InterPro" id="IPR036388">
    <property type="entry name" value="WH-like_DNA-bd_sf"/>
</dbReference>
<dbReference type="Gene3D" id="1.10.10.10">
    <property type="entry name" value="Winged helix-like DNA-binding domain superfamily/Winged helix DNA-binding domain"/>
    <property type="match status" value="1"/>
</dbReference>
<dbReference type="CDD" id="cd00090">
    <property type="entry name" value="HTH_ARSR"/>
    <property type="match status" value="1"/>
</dbReference>
<dbReference type="Proteomes" id="UP000000663">
    <property type="component" value="Chromosome"/>
</dbReference>
<dbReference type="AlphaFoldDB" id="Q0W6Y9"/>
<dbReference type="eggNOG" id="arCOG02611">
    <property type="taxonomic scope" value="Archaea"/>
</dbReference>
<dbReference type="EMBL" id="AM114193">
    <property type="protein sequence ID" value="CAJ35854.1"/>
    <property type="molecule type" value="Genomic_DNA"/>
</dbReference>
<dbReference type="KEGG" id="rci:RCIX413"/>
<gene>
    <name evidence="1" type="ORF">RCIX413</name>
</gene>
<reference evidence="1 2" key="1">
    <citation type="journal article" date="2006" name="Science">
        <title>Genome of rice cluster I archaea -- the key methane producers in the rice rhizosphere.</title>
        <authorList>
            <person name="Erkel C."/>
            <person name="Kube M."/>
            <person name="Reinhardt R."/>
            <person name="Liesack W."/>
        </authorList>
    </citation>
    <scope>NUCLEOTIDE SEQUENCE [LARGE SCALE GENOMIC DNA]</scope>
    <source>
        <strain evidence="2">DSM 22066 / NBRC 105507 / MRE50</strain>
    </source>
</reference>
<dbReference type="RefSeq" id="WP_012036648.1">
    <property type="nucleotide sequence ID" value="NC_009464.1"/>
</dbReference>
<dbReference type="GeneID" id="5145172"/>
<name>Q0W6Y9_METAR</name>
<protein>
    <submittedName>
        <fullName evidence="1">Uncharacterized protein</fullName>
    </submittedName>
</protein>
<evidence type="ECO:0000313" key="2">
    <source>
        <dbReference type="Proteomes" id="UP000000663"/>
    </source>
</evidence>
<keyword evidence="2" id="KW-1185">Reference proteome</keyword>
<dbReference type="Pfam" id="PF13412">
    <property type="entry name" value="HTH_24"/>
    <property type="match status" value="1"/>
</dbReference>
<accession>Q0W6Y9</accession>
<sequence>MLTCDSNTIAALCHANPHRFCRLRPIAEITIDSADVPGITNAEIARELDLPDSLISRYLKELLEKGIVEKPGSGSAYQLTDMCQTTISRVAELL</sequence>
<dbReference type="SUPFAM" id="SSF46785">
    <property type="entry name" value="Winged helix' DNA-binding domain"/>
    <property type="match status" value="1"/>
</dbReference>